<comment type="subcellular location">
    <subcellularLocation>
        <location evidence="1">Membrane</location>
        <topology evidence="1">Multi-pass membrane protein</topology>
    </subcellularLocation>
</comment>
<proteinExistence type="inferred from homology"/>
<protein>
    <submittedName>
        <fullName evidence="9">Uncharacterized protein</fullName>
    </submittedName>
</protein>
<evidence type="ECO:0000256" key="4">
    <source>
        <dbReference type="ARBA" id="ARBA00022692"/>
    </source>
</evidence>
<feature type="transmembrane region" description="Helical" evidence="8">
    <location>
        <begin position="301"/>
        <end position="320"/>
    </location>
</feature>
<dbReference type="Pfam" id="PF01566">
    <property type="entry name" value="Nramp"/>
    <property type="match status" value="1"/>
</dbReference>
<dbReference type="PANTHER" id="PTHR11706">
    <property type="entry name" value="SOLUTE CARRIER PROTEIN FAMILY 11 MEMBER"/>
    <property type="match status" value="1"/>
</dbReference>
<dbReference type="EMBL" id="JARYMX010000005">
    <property type="protein sequence ID" value="KAJ9548342.1"/>
    <property type="molecule type" value="Genomic_DNA"/>
</dbReference>
<evidence type="ECO:0000256" key="6">
    <source>
        <dbReference type="ARBA" id="ARBA00023065"/>
    </source>
</evidence>
<reference evidence="9" key="1">
    <citation type="submission" date="2023-03" db="EMBL/GenBank/DDBJ databases">
        <title>Chromosome-scale reference genome and RAD-based genetic map of yellow starthistle (Centaurea solstitialis) reveal putative structural variation and QTLs associated with invader traits.</title>
        <authorList>
            <person name="Reatini B."/>
            <person name="Cang F.A."/>
            <person name="Jiang Q."/>
            <person name="Mckibben M.T.W."/>
            <person name="Barker M.S."/>
            <person name="Rieseberg L.H."/>
            <person name="Dlugosch K.M."/>
        </authorList>
    </citation>
    <scope>NUCLEOTIDE SEQUENCE</scope>
    <source>
        <strain evidence="9">CAN-66</strain>
        <tissue evidence="9">Leaf</tissue>
    </source>
</reference>
<dbReference type="Proteomes" id="UP001172457">
    <property type="component" value="Chromosome 5"/>
</dbReference>
<dbReference type="InterPro" id="IPR001046">
    <property type="entry name" value="NRAMP_fam"/>
</dbReference>
<feature type="transmembrane region" description="Helical" evidence="8">
    <location>
        <begin position="326"/>
        <end position="345"/>
    </location>
</feature>
<evidence type="ECO:0000256" key="7">
    <source>
        <dbReference type="ARBA" id="ARBA00023136"/>
    </source>
</evidence>
<dbReference type="AlphaFoldDB" id="A0AA38W6A5"/>
<dbReference type="PRINTS" id="PR00447">
    <property type="entry name" value="NATRESASSCMP"/>
</dbReference>
<comment type="similarity">
    <text evidence="2">Belongs to the NRAMP (TC 2.A.55) family.</text>
</comment>
<keyword evidence="6" id="KW-0406">Ion transport</keyword>
<accession>A0AA38W6A5</accession>
<feature type="transmembrane region" description="Helical" evidence="8">
    <location>
        <begin position="135"/>
        <end position="156"/>
    </location>
</feature>
<evidence type="ECO:0000256" key="2">
    <source>
        <dbReference type="ARBA" id="ARBA00009965"/>
    </source>
</evidence>
<keyword evidence="3" id="KW-0813">Transport</keyword>
<dbReference type="PANTHER" id="PTHR11706:SF77">
    <property type="entry name" value="METAL TRANSPORTER NRAMP5"/>
    <property type="match status" value="1"/>
</dbReference>
<evidence type="ECO:0000256" key="3">
    <source>
        <dbReference type="ARBA" id="ARBA00022448"/>
    </source>
</evidence>
<keyword evidence="10" id="KW-1185">Reference proteome</keyword>
<keyword evidence="7 8" id="KW-0472">Membrane</keyword>
<keyword evidence="5 8" id="KW-1133">Transmembrane helix</keyword>
<evidence type="ECO:0000313" key="9">
    <source>
        <dbReference type="EMBL" id="KAJ9548342.1"/>
    </source>
</evidence>
<evidence type="ECO:0000256" key="5">
    <source>
        <dbReference type="ARBA" id="ARBA00022989"/>
    </source>
</evidence>
<keyword evidence="4 8" id="KW-0812">Transmembrane</keyword>
<sequence>MATTMPTYILWKKKSIESTENLISEISANKRVTLHKMKGFEFNIDCMWLLAEIAVTQPIFPKAYIFKLILMYRIKLNMLEFFSLVSEPPPFLASKDMVRKHEIQIAILMFVMAGCFFGEMSYVKPPTTDVLKGMFVPKLSVFGKLFYSAVHVYLSHRFPNKCATRDTIALLALIMPHNLFLHSTLVLSPKIQNSVRRINILLYREWYCSLCSIIDQWLDDCYFWHCLLVKNLPTDKMVRCNDLTLYLASFLRKFWGSPAPIFMQLHCWLLAKVQQSQALIHNCYYIQGFLNLKMRKWLRNMITRCIAITPSLIVSIIGGSSGVGRLIIIPSVCIYFSHDFIILTLSRCLMDQANRHQHLLLDHHICPLAKVGNVLIGIITLWSHLSSHQISTLIVSWKAETIALIERPELTNPRYRAGILLMSCCQNRATETPTYV</sequence>
<dbReference type="GO" id="GO:0015086">
    <property type="term" value="F:cadmium ion transmembrane transporter activity"/>
    <property type="evidence" value="ECO:0007669"/>
    <property type="project" value="TreeGrafter"/>
</dbReference>
<evidence type="ECO:0000313" key="10">
    <source>
        <dbReference type="Proteomes" id="UP001172457"/>
    </source>
</evidence>
<name>A0AA38W6A5_9ASTR</name>
<evidence type="ECO:0000256" key="1">
    <source>
        <dbReference type="ARBA" id="ARBA00004141"/>
    </source>
</evidence>
<comment type="caution">
    <text evidence="9">The sequence shown here is derived from an EMBL/GenBank/DDBJ whole genome shotgun (WGS) entry which is preliminary data.</text>
</comment>
<organism evidence="9 10">
    <name type="scientific">Centaurea solstitialis</name>
    <name type="common">yellow star-thistle</name>
    <dbReference type="NCBI Taxonomy" id="347529"/>
    <lineage>
        <taxon>Eukaryota</taxon>
        <taxon>Viridiplantae</taxon>
        <taxon>Streptophyta</taxon>
        <taxon>Embryophyta</taxon>
        <taxon>Tracheophyta</taxon>
        <taxon>Spermatophyta</taxon>
        <taxon>Magnoliopsida</taxon>
        <taxon>eudicotyledons</taxon>
        <taxon>Gunneridae</taxon>
        <taxon>Pentapetalae</taxon>
        <taxon>asterids</taxon>
        <taxon>campanulids</taxon>
        <taxon>Asterales</taxon>
        <taxon>Asteraceae</taxon>
        <taxon>Carduoideae</taxon>
        <taxon>Cardueae</taxon>
        <taxon>Centaureinae</taxon>
        <taxon>Centaurea</taxon>
    </lineage>
</organism>
<evidence type="ECO:0000256" key="8">
    <source>
        <dbReference type="SAM" id="Phobius"/>
    </source>
</evidence>
<dbReference type="GO" id="GO:0005886">
    <property type="term" value="C:plasma membrane"/>
    <property type="evidence" value="ECO:0007669"/>
    <property type="project" value="TreeGrafter"/>
</dbReference>
<gene>
    <name evidence="9" type="ORF">OSB04_020885</name>
</gene>
<feature type="transmembrane region" description="Helical" evidence="8">
    <location>
        <begin position="105"/>
        <end position="123"/>
    </location>
</feature>
<dbReference type="GO" id="GO:0005384">
    <property type="term" value="F:manganese ion transmembrane transporter activity"/>
    <property type="evidence" value="ECO:0007669"/>
    <property type="project" value="TreeGrafter"/>
</dbReference>
<dbReference type="GO" id="GO:0034755">
    <property type="term" value="P:iron ion transmembrane transport"/>
    <property type="evidence" value="ECO:0007669"/>
    <property type="project" value="TreeGrafter"/>
</dbReference>